<reference evidence="1" key="2">
    <citation type="journal article" date="2015" name="Data Brief">
        <title>Shoot transcriptome of the giant reed, Arundo donax.</title>
        <authorList>
            <person name="Barrero R.A."/>
            <person name="Guerrero F.D."/>
            <person name="Moolhuijzen P."/>
            <person name="Goolsby J.A."/>
            <person name="Tidwell J."/>
            <person name="Bellgard S.E."/>
            <person name="Bellgard M.I."/>
        </authorList>
    </citation>
    <scope>NUCLEOTIDE SEQUENCE</scope>
    <source>
        <tissue evidence="1">Shoot tissue taken approximately 20 cm above the soil surface</tissue>
    </source>
</reference>
<protein>
    <submittedName>
        <fullName evidence="1">Uncharacterized protein</fullName>
    </submittedName>
</protein>
<dbReference type="EMBL" id="GBRH01195502">
    <property type="protein sequence ID" value="JAE02394.1"/>
    <property type="molecule type" value="Transcribed_RNA"/>
</dbReference>
<proteinExistence type="predicted"/>
<sequence>MSPTPFRAELYPVSPVLRGGHFKDKIQRPAKLMSSRMFEGGGGTHWCG</sequence>
<evidence type="ECO:0000313" key="1">
    <source>
        <dbReference type="EMBL" id="JAE02394.1"/>
    </source>
</evidence>
<dbReference type="AlphaFoldDB" id="A0A0A9ETQ5"/>
<reference evidence="1" key="1">
    <citation type="submission" date="2014-09" db="EMBL/GenBank/DDBJ databases">
        <authorList>
            <person name="Magalhaes I.L.F."/>
            <person name="Oliveira U."/>
            <person name="Santos F.R."/>
            <person name="Vidigal T.H.D.A."/>
            <person name="Brescovit A.D."/>
            <person name="Santos A.J."/>
        </authorList>
    </citation>
    <scope>NUCLEOTIDE SEQUENCE</scope>
    <source>
        <tissue evidence="1">Shoot tissue taken approximately 20 cm above the soil surface</tissue>
    </source>
</reference>
<organism evidence="1">
    <name type="scientific">Arundo donax</name>
    <name type="common">Giant reed</name>
    <name type="synonym">Donax arundinaceus</name>
    <dbReference type="NCBI Taxonomy" id="35708"/>
    <lineage>
        <taxon>Eukaryota</taxon>
        <taxon>Viridiplantae</taxon>
        <taxon>Streptophyta</taxon>
        <taxon>Embryophyta</taxon>
        <taxon>Tracheophyta</taxon>
        <taxon>Spermatophyta</taxon>
        <taxon>Magnoliopsida</taxon>
        <taxon>Liliopsida</taxon>
        <taxon>Poales</taxon>
        <taxon>Poaceae</taxon>
        <taxon>PACMAD clade</taxon>
        <taxon>Arundinoideae</taxon>
        <taxon>Arundineae</taxon>
        <taxon>Arundo</taxon>
    </lineage>
</organism>
<name>A0A0A9ETQ5_ARUDO</name>
<accession>A0A0A9ETQ5</accession>